<protein>
    <submittedName>
        <fullName evidence="1 2">Uncharacterized protein</fullName>
    </submittedName>
</protein>
<dbReference type="EMBL" id="GL385397">
    <property type="protein sequence ID" value="EJT76724.1"/>
    <property type="molecule type" value="Genomic_DNA"/>
</dbReference>
<dbReference type="HOGENOM" id="CLU_1555347_0_0_1"/>
<reference evidence="2" key="5">
    <citation type="submission" date="2018-04" db="UniProtKB">
        <authorList>
            <consortium name="EnsemblFungi"/>
        </authorList>
    </citation>
    <scope>IDENTIFICATION</scope>
    <source>
        <strain evidence="2">R3-111a-1</strain>
    </source>
</reference>
<organism evidence="1">
    <name type="scientific">Gaeumannomyces tritici (strain R3-111a-1)</name>
    <name type="common">Wheat and barley take-all root rot fungus</name>
    <name type="synonym">Gaeumannomyces graminis var. tritici</name>
    <dbReference type="NCBI Taxonomy" id="644352"/>
    <lineage>
        <taxon>Eukaryota</taxon>
        <taxon>Fungi</taxon>
        <taxon>Dikarya</taxon>
        <taxon>Ascomycota</taxon>
        <taxon>Pezizomycotina</taxon>
        <taxon>Sordariomycetes</taxon>
        <taxon>Sordariomycetidae</taxon>
        <taxon>Magnaporthales</taxon>
        <taxon>Magnaporthaceae</taxon>
        <taxon>Gaeumannomyces</taxon>
    </lineage>
</organism>
<reference evidence="1" key="3">
    <citation type="submission" date="2010-09" db="EMBL/GenBank/DDBJ databases">
        <title>Annotation of Gaeumannomyces graminis var. tritici R3-111a-1.</title>
        <authorList>
            <consortium name="The Broad Institute Genome Sequencing Platform"/>
            <person name="Ma L.-J."/>
            <person name="Dead R."/>
            <person name="Young S.K."/>
            <person name="Zeng Q."/>
            <person name="Gargeya S."/>
            <person name="Fitzgerald M."/>
            <person name="Haas B."/>
            <person name="Abouelleil A."/>
            <person name="Alvarado L."/>
            <person name="Arachchi H.M."/>
            <person name="Berlin A."/>
            <person name="Brown A."/>
            <person name="Chapman S.B."/>
            <person name="Chen Z."/>
            <person name="Dunbar C."/>
            <person name="Freedman E."/>
            <person name="Gearin G."/>
            <person name="Gellesch M."/>
            <person name="Goldberg J."/>
            <person name="Griggs A."/>
            <person name="Gujja S."/>
            <person name="Heiman D."/>
            <person name="Howarth C."/>
            <person name="Larson L."/>
            <person name="Lui A."/>
            <person name="MacDonald P.J.P."/>
            <person name="Mehta T."/>
            <person name="Montmayeur A."/>
            <person name="Murphy C."/>
            <person name="Neiman D."/>
            <person name="Pearson M."/>
            <person name="Priest M."/>
            <person name="Roberts A."/>
            <person name="Saif S."/>
            <person name="Shea T."/>
            <person name="Shenoy N."/>
            <person name="Sisk P."/>
            <person name="Stolte C."/>
            <person name="Sykes S."/>
            <person name="Yandava C."/>
            <person name="Wortman J."/>
            <person name="Nusbaum C."/>
            <person name="Birren B."/>
        </authorList>
    </citation>
    <scope>NUCLEOTIDE SEQUENCE</scope>
    <source>
        <strain evidence="1">R3-111a-1</strain>
    </source>
</reference>
<reference evidence="2" key="4">
    <citation type="journal article" date="2015" name="G3 (Bethesda)">
        <title>Genome sequences of three phytopathogenic species of the Magnaporthaceae family of fungi.</title>
        <authorList>
            <person name="Okagaki L.H."/>
            <person name="Nunes C.C."/>
            <person name="Sailsbery J."/>
            <person name="Clay B."/>
            <person name="Brown D."/>
            <person name="John T."/>
            <person name="Oh Y."/>
            <person name="Young N."/>
            <person name="Fitzgerald M."/>
            <person name="Haas B.J."/>
            <person name="Zeng Q."/>
            <person name="Young S."/>
            <person name="Adiconis X."/>
            <person name="Fan L."/>
            <person name="Levin J.Z."/>
            <person name="Mitchell T.K."/>
            <person name="Okubara P.A."/>
            <person name="Farman M.L."/>
            <person name="Kohn L.M."/>
            <person name="Birren B."/>
            <person name="Ma L.-J."/>
            <person name="Dean R.A."/>
        </authorList>
    </citation>
    <scope>NUCLEOTIDE SEQUENCE</scope>
    <source>
        <strain evidence="2">R3-111a-1</strain>
    </source>
</reference>
<gene>
    <name evidence="2" type="primary">20347098</name>
    <name evidence="1" type="ORF">GGTG_06640</name>
</gene>
<dbReference type="Proteomes" id="UP000006039">
    <property type="component" value="Unassembled WGS sequence"/>
</dbReference>
<dbReference type="GeneID" id="20347098"/>
<evidence type="ECO:0000313" key="1">
    <source>
        <dbReference type="EMBL" id="EJT76724.1"/>
    </source>
</evidence>
<dbReference type="VEuPathDB" id="FungiDB:GGTG_06640"/>
<dbReference type="eggNOG" id="ENOG502RN55">
    <property type="taxonomic scope" value="Eukaryota"/>
</dbReference>
<dbReference type="AlphaFoldDB" id="J3NZE1"/>
<sequence length="172" mass="18201">MGTATAYFPPHTVSRIGTIDLPQSKRRLRWRATSPLGMVDDDLCPSPGGDDVVPAVDEAEDADPPAASAISAPRPISNHSAFKLVSMDERAAGAGGPAPPVVARFDRVGDVGCTRMEGQLRVYNVEDYELEVGGREVLDVLMLLSLSSVVRPLGFRQAKGAAGKDSEEVSPT</sequence>
<dbReference type="EnsemblFungi" id="EJT76724">
    <property type="protein sequence ID" value="EJT76724"/>
    <property type="gene ID" value="GGTG_06640"/>
</dbReference>
<keyword evidence="3" id="KW-1185">Reference proteome</keyword>
<dbReference type="OrthoDB" id="10457125at2759"/>
<dbReference type="RefSeq" id="XP_009222724.1">
    <property type="nucleotide sequence ID" value="XM_009224460.1"/>
</dbReference>
<evidence type="ECO:0000313" key="3">
    <source>
        <dbReference type="Proteomes" id="UP000006039"/>
    </source>
</evidence>
<reference evidence="1" key="2">
    <citation type="submission" date="2010-07" db="EMBL/GenBank/DDBJ databases">
        <authorList>
            <consortium name="The Broad Institute Genome Sequencing Platform"/>
            <consortium name="Broad Institute Genome Sequencing Center for Infectious Disease"/>
            <person name="Ma L.-J."/>
            <person name="Dead R."/>
            <person name="Young S."/>
            <person name="Zeng Q."/>
            <person name="Koehrsen M."/>
            <person name="Alvarado L."/>
            <person name="Berlin A."/>
            <person name="Chapman S.B."/>
            <person name="Chen Z."/>
            <person name="Freedman E."/>
            <person name="Gellesch M."/>
            <person name="Goldberg J."/>
            <person name="Griggs A."/>
            <person name="Gujja S."/>
            <person name="Heilman E.R."/>
            <person name="Heiman D."/>
            <person name="Hepburn T."/>
            <person name="Howarth C."/>
            <person name="Jen D."/>
            <person name="Larson L."/>
            <person name="Mehta T."/>
            <person name="Neiman D."/>
            <person name="Pearson M."/>
            <person name="Roberts A."/>
            <person name="Saif S."/>
            <person name="Shea T."/>
            <person name="Shenoy N."/>
            <person name="Sisk P."/>
            <person name="Stolte C."/>
            <person name="Sykes S."/>
            <person name="Walk T."/>
            <person name="White J."/>
            <person name="Yandava C."/>
            <person name="Haas B."/>
            <person name="Nusbaum C."/>
            <person name="Birren B."/>
        </authorList>
    </citation>
    <scope>NUCLEOTIDE SEQUENCE</scope>
    <source>
        <strain evidence="1">R3-111a-1</strain>
    </source>
</reference>
<proteinExistence type="predicted"/>
<name>J3NZE1_GAET3</name>
<reference evidence="3" key="1">
    <citation type="submission" date="2010-07" db="EMBL/GenBank/DDBJ databases">
        <title>The genome sequence of Gaeumannomyces graminis var. tritici strain R3-111a-1.</title>
        <authorList>
            <consortium name="The Broad Institute Genome Sequencing Platform"/>
            <person name="Ma L.-J."/>
            <person name="Dead R."/>
            <person name="Young S."/>
            <person name="Zeng Q."/>
            <person name="Koehrsen M."/>
            <person name="Alvarado L."/>
            <person name="Berlin A."/>
            <person name="Chapman S.B."/>
            <person name="Chen Z."/>
            <person name="Freedman E."/>
            <person name="Gellesch M."/>
            <person name="Goldberg J."/>
            <person name="Griggs A."/>
            <person name="Gujja S."/>
            <person name="Heilman E.R."/>
            <person name="Heiman D."/>
            <person name="Hepburn T."/>
            <person name="Howarth C."/>
            <person name="Jen D."/>
            <person name="Larson L."/>
            <person name="Mehta T."/>
            <person name="Neiman D."/>
            <person name="Pearson M."/>
            <person name="Roberts A."/>
            <person name="Saif S."/>
            <person name="Shea T."/>
            <person name="Shenoy N."/>
            <person name="Sisk P."/>
            <person name="Stolte C."/>
            <person name="Sykes S."/>
            <person name="Walk T."/>
            <person name="White J."/>
            <person name="Yandava C."/>
            <person name="Haas B."/>
            <person name="Nusbaum C."/>
            <person name="Birren B."/>
        </authorList>
    </citation>
    <scope>NUCLEOTIDE SEQUENCE [LARGE SCALE GENOMIC DNA]</scope>
    <source>
        <strain evidence="3">R3-111a-1</strain>
    </source>
</reference>
<accession>J3NZE1</accession>
<evidence type="ECO:0000313" key="2">
    <source>
        <dbReference type="EnsemblFungi" id="EJT76724"/>
    </source>
</evidence>